<gene>
    <name evidence="1" type="ORF">ACFPYI_10420</name>
</gene>
<evidence type="ECO:0000313" key="2">
    <source>
        <dbReference type="Proteomes" id="UP001596099"/>
    </source>
</evidence>
<name>A0ABD5RN64_9EURY</name>
<proteinExistence type="predicted"/>
<protein>
    <submittedName>
        <fullName evidence="1">Uncharacterized protein</fullName>
    </submittedName>
</protein>
<comment type="caution">
    <text evidence="1">The sequence shown here is derived from an EMBL/GenBank/DDBJ whole genome shotgun (WGS) entry which is preliminary data.</text>
</comment>
<dbReference type="RefSeq" id="WP_247414630.1">
    <property type="nucleotide sequence ID" value="NZ_JALLGW010000001.1"/>
</dbReference>
<evidence type="ECO:0000313" key="1">
    <source>
        <dbReference type="EMBL" id="MFC5971745.1"/>
    </source>
</evidence>
<dbReference type="EMBL" id="JBHSQH010000001">
    <property type="protein sequence ID" value="MFC5971745.1"/>
    <property type="molecule type" value="Genomic_DNA"/>
</dbReference>
<sequence length="53" mass="5742">MSRVTRLLTALVGLFVVASVVHYALFGAFPFGKPQLLDGEESFDEDAAVEVVE</sequence>
<dbReference type="Proteomes" id="UP001596099">
    <property type="component" value="Unassembled WGS sequence"/>
</dbReference>
<keyword evidence="2" id="KW-1185">Reference proteome</keyword>
<reference evidence="1 2" key="1">
    <citation type="journal article" date="2019" name="Int. J. Syst. Evol. Microbiol.">
        <title>The Global Catalogue of Microorganisms (GCM) 10K type strain sequencing project: providing services to taxonomists for standard genome sequencing and annotation.</title>
        <authorList>
            <consortium name="The Broad Institute Genomics Platform"/>
            <consortium name="The Broad Institute Genome Sequencing Center for Infectious Disease"/>
            <person name="Wu L."/>
            <person name="Ma J."/>
        </authorList>
    </citation>
    <scope>NUCLEOTIDE SEQUENCE [LARGE SCALE GENOMIC DNA]</scope>
    <source>
        <strain evidence="1 2">CGMCC 1.12543</strain>
    </source>
</reference>
<organism evidence="1 2">
    <name type="scientific">Halomarina salina</name>
    <dbReference type="NCBI Taxonomy" id="1872699"/>
    <lineage>
        <taxon>Archaea</taxon>
        <taxon>Methanobacteriati</taxon>
        <taxon>Methanobacteriota</taxon>
        <taxon>Stenosarchaea group</taxon>
        <taxon>Halobacteria</taxon>
        <taxon>Halobacteriales</taxon>
        <taxon>Natronomonadaceae</taxon>
        <taxon>Halomarina</taxon>
    </lineage>
</organism>
<accession>A0ABD5RN64</accession>
<dbReference type="AlphaFoldDB" id="A0ABD5RN64"/>